<feature type="compositionally biased region" description="Polar residues" evidence="1">
    <location>
        <begin position="21"/>
        <end position="30"/>
    </location>
</feature>
<dbReference type="Proteomes" id="UP000489600">
    <property type="component" value="Unassembled WGS sequence"/>
</dbReference>
<dbReference type="AlphaFoldDB" id="A0A565ARU4"/>
<keyword evidence="3" id="KW-1185">Reference proteome</keyword>
<organism evidence="2 3">
    <name type="scientific">Arabis nemorensis</name>
    <dbReference type="NCBI Taxonomy" id="586526"/>
    <lineage>
        <taxon>Eukaryota</taxon>
        <taxon>Viridiplantae</taxon>
        <taxon>Streptophyta</taxon>
        <taxon>Embryophyta</taxon>
        <taxon>Tracheophyta</taxon>
        <taxon>Spermatophyta</taxon>
        <taxon>Magnoliopsida</taxon>
        <taxon>eudicotyledons</taxon>
        <taxon>Gunneridae</taxon>
        <taxon>Pentapetalae</taxon>
        <taxon>rosids</taxon>
        <taxon>malvids</taxon>
        <taxon>Brassicales</taxon>
        <taxon>Brassicaceae</taxon>
        <taxon>Arabideae</taxon>
        <taxon>Arabis</taxon>
    </lineage>
</organism>
<feature type="region of interest" description="Disordered" evidence="1">
    <location>
        <begin position="1"/>
        <end position="45"/>
    </location>
</feature>
<gene>
    <name evidence="2" type="ORF">ANE_LOCUS1803</name>
</gene>
<comment type="caution">
    <text evidence="2">The sequence shown here is derived from an EMBL/GenBank/DDBJ whole genome shotgun (WGS) entry which is preliminary data.</text>
</comment>
<protein>
    <submittedName>
        <fullName evidence="2">Uncharacterized protein</fullName>
    </submittedName>
</protein>
<accession>A0A565ARU4</accession>
<proteinExistence type="predicted"/>
<reference evidence="2" key="1">
    <citation type="submission" date="2019-07" db="EMBL/GenBank/DDBJ databases">
        <authorList>
            <person name="Dittberner H."/>
        </authorList>
    </citation>
    <scope>NUCLEOTIDE SEQUENCE [LARGE SCALE GENOMIC DNA]</scope>
</reference>
<name>A0A565ARU4_9BRAS</name>
<evidence type="ECO:0000256" key="1">
    <source>
        <dbReference type="SAM" id="MobiDB-lite"/>
    </source>
</evidence>
<dbReference type="EMBL" id="CABITT030000001">
    <property type="protein sequence ID" value="VVA91358.1"/>
    <property type="molecule type" value="Genomic_DNA"/>
</dbReference>
<evidence type="ECO:0000313" key="3">
    <source>
        <dbReference type="Proteomes" id="UP000489600"/>
    </source>
</evidence>
<sequence>MSLSMEANRKVKPEKRHFSNPPRQSKNNKSPIGPPPITTAKRNNSHVWIFNHRLGRRITPKQHTSSETSLTTQTLENQLQKSTRRLLTNQTPRGRCKIRRLLTRVALGALSQENKPRNRRGETTMSKNWTTVLELSLTRDKTINPHITKDTRPEHE</sequence>
<evidence type="ECO:0000313" key="2">
    <source>
        <dbReference type="EMBL" id="VVA91358.1"/>
    </source>
</evidence>